<organism evidence="2">
    <name type="scientific">Anguilla anguilla</name>
    <name type="common">European freshwater eel</name>
    <name type="synonym">Muraena anguilla</name>
    <dbReference type="NCBI Taxonomy" id="7936"/>
    <lineage>
        <taxon>Eukaryota</taxon>
        <taxon>Metazoa</taxon>
        <taxon>Chordata</taxon>
        <taxon>Craniata</taxon>
        <taxon>Vertebrata</taxon>
        <taxon>Euteleostomi</taxon>
        <taxon>Actinopterygii</taxon>
        <taxon>Neopterygii</taxon>
        <taxon>Teleostei</taxon>
        <taxon>Anguilliformes</taxon>
        <taxon>Anguillidae</taxon>
        <taxon>Anguilla</taxon>
    </lineage>
</organism>
<reference evidence="2" key="1">
    <citation type="submission" date="2014-11" db="EMBL/GenBank/DDBJ databases">
        <authorList>
            <person name="Amaro Gonzalez C."/>
        </authorList>
    </citation>
    <scope>NUCLEOTIDE SEQUENCE</scope>
</reference>
<evidence type="ECO:0000313" key="2">
    <source>
        <dbReference type="EMBL" id="JAH79145.1"/>
    </source>
</evidence>
<dbReference type="AlphaFoldDB" id="A0A0E9VP32"/>
<evidence type="ECO:0000256" key="1">
    <source>
        <dbReference type="SAM" id="MobiDB-lite"/>
    </source>
</evidence>
<accession>A0A0E9VP32</accession>
<name>A0A0E9VP32_ANGAN</name>
<proteinExistence type="predicted"/>
<dbReference type="EMBL" id="GBXM01029432">
    <property type="protein sequence ID" value="JAH79145.1"/>
    <property type="molecule type" value="Transcribed_RNA"/>
</dbReference>
<reference evidence="2" key="2">
    <citation type="journal article" date="2015" name="Fish Shellfish Immunol.">
        <title>Early steps in the European eel (Anguilla anguilla)-Vibrio vulnificus interaction in the gills: Role of the RtxA13 toxin.</title>
        <authorList>
            <person name="Callol A."/>
            <person name="Pajuelo D."/>
            <person name="Ebbesson L."/>
            <person name="Teles M."/>
            <person name="MacKenzie S."/>
            <person name="Amaro C."/>
        </authorList>
    </citation>
    <scope>NUCLEOTIDE SEQUENCE</scope>
</reference>
<sequence>MPVCLKDSSVPPAGNRENGHSNKTRPIRNTFATRKTAL</sequence>
<feature type="region of interest" description="Disordered" evidence="1">
    <location>
        <begin position="1"/>
        <end position="38"/>
    </location>
</feature>
<protein>
    <submittedName>
        <fullName evidence="2">Uncharacterized protein</fullName>
    </submittedName>
</protein>